<feature type="compositionally biased region" description="Polar residues" evidence="4">
    <location>
        <begin position="696"/>
        <end position="705"/>
    </location>
</feature>
<name>A0A9W8M5T9_9FUNG</name>
<evidence type="ECO:0000256" key="2">
    <source>
        <dbReference type="ARBA" id="ARBA00022801"/>
    </source>
</evidence>
<proteinExistence type="predicted"/>
<dbReference type="InterPro" id="IPR043573">
    <property type="entry name" value="Fig4-like"/>
</dbReference>
<gene>
    <name evidence="6" type="primary">FIG4</name>
    <name evidence="6" type="ORF">GGH94_002078</name>
</gene>
<dbReference type="PANTHER" id="PTHR45738">
    <property type="entry name" value="POLYPHOSPHOINOSITIDE PHOSPHATASE"/>
    <property type="match status" value="1"/>
</dbReference>
<dbReference type="GO" id="GO:0012505">
    <property type="term" value="C:endomembrane system"/>
    <property type="evidence" value="ECO:0007669"/>
    <property type="project" value="UniProtKB-SubCell"/>
</dbReference>
<dbReference type="GO" id="GO:0043813">
    <property type="term" value="F:phosphatidylinositol-3,5-bisphosphate 5-phosphatase activity"/>
    <property type="evidence" value="ECO:0007669"/>
    <property type="project" value="InterPro"/>
</dbReference>
<evidence type="ECO:0000313" key="6">
    <source>
        <dbReference type="EMBL" id="KAJ2865634.1"/>
    </source>
</evidence>
<keyword evidence="7" id="KW-1185">Reference proteome</keyword>
<dbReference type="InterPro" id="IPR002013">
    <property type="entry name" value="SAC_dom"/>
</dbReference>
<dbReference type="GO" id="GO:0046856">
    <property type="term" value="P:phosphatidylinositol dephosphorylation"/>
    <property type="evidence" value="ECO:0007669"/>
    <property type="project" value="InterPro"/>
</dbReference>
<protein>
    <submittedName>
        <fullName evidence="6">Phosphatidylinositol-3,5-bisphosphate 5-phosphatase</fullName>
    </submittedName>
</protein>
<feature type="compositionally biased region" description="Polar residues" evidence="4">
    <location>
        <begin position="917"/>
        <end position="929"/>
    </location>
</feature>
<dbReference type="PROSITE" id="PS50275">
    <property type="entry name" value="SAC"/>
    <property type="match status" value="1"/>
</dbReference>
<comment type="subcellular location">
    <subcellularLocation>
        <location evidence="1">Endomembrane system</location>
    </subcellularLocation>
</comment>
<evidence type="ECO:0000256" key="3">
    <source>
        <dbReference type="ARBA" id="ARBA00023136"/>
    </source>
</evidence>
<dbReference type="AlphaFoldDB" id="A0A9W8M5T9"/>
<feature type="compositionally biased region" description="Polar residues" evidence="4">
    <location>
        <begin position="680"/>
        <end position="689"/>
    </location>
</feature>
<evidence type="ECO:0000256" key="1">
    <source>
        <dbReference type="ARBA" id="ARBA00004308"/>
    </source>
</evidence>
<keyword evidence="3" id="KW-0472">Membrane</keyword>
<dbReference type="Pfam" id="PF02383">
    <property type="entry name" value="Syja_N"/>
    <property type="match status" value="1"/>
</dbReference>
<feature type="region of interest" description="Disordered" evidence="4">
    <location>
        <begin position="625"/>
        <end position="651"/>
    </location>
</feature>
<dbReference type="PANTHER" id="PTHR45738:SF5">
    <property type="entry name" value="POLYPHOSPHOINOSITIDE PHOSPHATASE"/>
    <property type="match status" value="1"/>
</dbReference>
<sequence length="1073" mass="119960">MASDADLPLLRRPTAILTSFDIYESKTLLCIVGSNESEGYYRVLRITRGTDDVRKMVGDDMVSHSRDGIHQLVSRLLASGMRLLVSKVCGILGFVRFTKGCYISLVAKRKPVALLGGHYIYHVEDTRLISVAYRPERSEVEEKCIATFKNVDLTKNFYYSHTYDITHTLQKNVLLNREPERHYHSMFVWNYQLICNATQAIGCEWTLALIHGYVDQSKLSMFGRDVYVTLIARRSRIFAGVRYLKRGVNDAGYVANDVETEQIVNTMELTSFDMPYGRPFSNPYYTAYVQHRGSIPLFWSQETSGIAPKPPIEINVRDPYFVEAGRHFDSLFRRYGTPVIVLNLIKTKERAKRESLLGEEFSEGLHYLNQFLPRGKKIRYLAWDMSRAKKNRQEDVLAILEVIAEETLSLTGIFHNGAELYSNYLKRHHAGDLNPLRTKLRRQTGVVRSNCIDCLDRTNAAQSIIGKVALAHQLFELGQINEPLLSFNTDAAMIIEEMYHDLGNTIALQYGGSHLVNTVQTYRRNTNWRSHSRDIVESLRRYYSNSLLDMERQEAITFFVEKSIFPPVKVSDAASPFSLSHPAAESPSGGGTLLSANTEVGKVVSRPNQVDKPVFRKWWTSLGAESESDDNDEVGDEVGDEAVDNSNSADGYWNEYYRPHEYTSLDSLFVGSINSSASLHPSTNTQNMPSPFADRGNSTSSGNSDQQQQEQQRRPNERLRFMQQEPKWLKSESDEYTDPTTVSRHEIYERVCAKTTAPQVLQPMCVGGWMTDGITSPLQEPKVSDAELDEYEKYVHQFDDLKKWIVPPSNVLYSDYVKAQAESSRNNRTSLPLTGTVSVFGSATGMARSAAARQHRMVVPGGMRINTAAESGFRHSADRQRSQTPTPGGLAPFPAHPSLSATPSRGHLHRLFGADSGQEQQGRLRSNTASHERGSLWGLWPQSGDPASGGRRPSNVGLTTIGGSGMAGRSPMAAHPLASSNIHNISGVEVGGTHGKGRHFHDRSRSLDLDKMDTRMGSLPAFGTESAIATNLSMATGSAGMATAEPRVAESDLKIYQDYVKMRKAFDGHRDRA</sequence>
<evidence type="ECO:0000259" key="5">
    <source>
        <dbReference type="PROSITE" id="PS50275"/>
    </source>
</evidence>
<evidence type="ECO:0000256" key="4">
    <source>
        <dbReference type="SAM" id="MobiDB-lite"/>
    </source>
</evidence>
<keyword evidence="2" id="KW-0378">Hydrolase</keyword>
<feature type="domain" description="SAC" evidence="5">
    <location>
        <begin position="148"/>
        <end position="512"/>
    </location>
</feature>
<feature type="region of interest" description="Disordered" evidence="4">
    <location>
        <begin position="680"/>
        <end position="718"/>
    </location>
</feature>
<reference evidence="6" key="1">
    <citation type="submission" date="2022-07" db="EMBL/GenBank/DDBJ databases">
        <title>Phylogenomic reconstructions and comparative analyses of Kickxellomycotina fungi.</title>
        <authorList>
            <person name="Reynolds N.K."/>
            <person name="Stajich J.E."/>
            <person name="Barry K."/>
            <person name="Grigoriev I.V."/>
            <person name="Crous P."/>
            <person name="Smith M.E."/>
        </authorList>
    </citation>
    <scope>NUCLEOTIDE SEQUENCE</scope>
    <source>
        <strain evidence="6">RSA 476</strain>
    </source>
</reference>
<feature type="compositionally biased region" description="Basic and acidic residues" evidence="4">
    <location>
        <begin position="872"/>
        <end position="881"/>
    </location>
</feature>
<organism evidence="6 7">
    <name type="scientific">Coemansia aciculifera</name>
    <dbReference type="NCBI Taxonomy" id="417176"/>
    <lineage>
        <taxon>Eukaryota</taxon>
        <taxon>Fungi</taxon>
        <taxon>Fungi incertae sedis</taxon>
        <taxon>Zoopagomycota</taxon>
        <taxon>Kickxellomycotina</taxon>
        <taxon>Kickxellomycetes</taxon>
        <taxon>Kickxellales</taxon>
        <taxon>Kickxellaceae</taxon>
        <taxon>Coemansia</taxon>
    </lineage>
</organism>
<evidence type="ECO:0000313" key="7">
    <source>
        <dbReference type="Proteomes" id="UP001140074"/>
    </source>
</evidence>
<dbReference type="EMBL" id="JANBUY010000055">
    <property type="protein sequence ID" value="KAJ2865634.1"/>
    <property type="molecule type" value="Genomic_DNA"/>
</dbReference>
<accession>A0A9W8M5T9</accession>
<dbReference type="Proteomes" id="UP001140074">
    <property type="component" value="Unassembled WGS sequence"/>
</dbReference>
<feature type="region of interest" description="Disordered" evidence="4">
    <location>
        <begin position="872"/>
        <end position="954"/>
    </location>
</feature>
<feature type="compositionally biased region" description="Acidic residues" evidence="4">
    <location>
        <begin position="626"/>
        <end position="643"/>
    </location>
</feature>
<comment type="caution">
    <text evidence="6">The sequence shown here is derived from an EMBL/GenBank/DDBJ whole genome shotgun (WGS) entry which is preliminary data.</text>
</comment>